<reference evidence="1" key="1">
    <citation type="journal article" date="2014" name="Front. Microbiol.">
        <title>High frequency of phylogenetically diverse reductive dehalogenase-homologous genes in deep subseafloor sedimentary metagenomes.</title>
        <authorList>
            <person name="Kawai M."/>
            <person name="Futagami T."/>
            <person name="Toyoda A."/>
            <person name="Takaki Y."/>
            <person name="Nishi S."/>
            <person name="Hori S."/>
            <person name="Arai W."/>
            <person name="Tsubouchi T."/>
            <person name="Morono Y."/>
            <person name="Uchiyama I."/>
            <person name="Ito T."/>
            <person name="Fujiyama A."/>
            <person name="Inagaki F."/>
            <person name="Takami H."/>
        </authorList>
    </citation>
    <scope>NUCLEOTIDE SEQUENCE</scope>
    <source>
        <strain evidence="1">Expedition CK06-06</strain>
    </source>
</reference>
<name>X1K7E0_9ZZZZ</name>
<evidence type="ECO:0000313" key="1">
    <source>
        <dbReference type="EMBL" id="GAH89540.1"/>
    </source>
</evidence>
<dbReference type="AlphaFoldDB" id="X1K7E0"/>
<dbReference type="InterPro" id="IPR029021">
    <property type="entry name" value="Prot-tyrosine_phosphatase-like"/>
</dbReference>
<dbReference type="SUPFAM" id="SSF52799">
    <property type="entry name" value="(Phosphotyrosine protein) phosphatases II"/>
    <property type="match status" value="1"/>
</dbReference>
<dbReference type="EMBL" id="BARU01037719">
    <property type="protein sequence ID" value="GAH89540.1"/>
    <property type="molecule type" value="Genomic_DNA"/>
</dbReference>
<feature type="non-terminal residue" evidence="1">
    <location>
        <position position="109"/>
    </location>
</feature>
<gene>
    <name evidence="1" type="ORF">S03H2_58717</name>
</gene>
<dbReference type="Gene3D" id="3.90.190.10">
    <property type="entry name" value="Protein tyrosine phosphatase superfamily"/>
    <property type="match status" value="1"/>
</dbReference>
<protein>
    <recommendedName>
        <fullName evidence="2">Tyrosine specific protein phosphatases domain-containing protein</fullName>
    </recommendedName>
</protein>
<sequence length="109" mass="12546">MISRVLDRLFVGVGDSELTIEQLDQYNITHVINVGGFELERKSIEKEGKRVLYWEHLSDDGENPRWKFTTILSKLNGALSYTYSSRVLVCCRAGMSRSVFIIMKGEFRP</sequence>
<dbReference type="CDD" id="cd14498">
    <property type="entry name" value="DSP"/>
    <property type="match status" value="1"/>
</dbReference>
<comment type="caution">
    <text evidence="1">The sequence shown here is derived from an EMBL/GenBank/DDBJ whole genome shotgun (WGS) entry which is preliminary data.</text>
</comment>
<proteinExistence type="predicted"/>
<organism evidence="1">
    <name type="scientific">marine sediment metagenome</name>
    <dbReference type="NCBI Taxonomy" id="412755"/>
    <lineage>
        <taxon>unclassified sequences</taxon>
        <taxon>metagenomes</taxon>
        <taxon>ecological metagenomes</taxon>
    </lineage>
</organism>
<accession>X1K7E0</accession>
<evidence type="ECO:0008006" key="2">
    <source>
        <dbReference type="Google" id="ProtNLM"/>
    </source>
</evidence>